<name>A0A0D2PJ42_HYPSF</name>
<accession>A0A0D2PJ42</accession>
<evidence type="ECO:0000313" key="2">
    <source>
        <dbReference type="EMBL" id="KJA28471.1"/>
    </source>
</evidence>
<keyword evidence="1" id="KW-0472">Membrane</keyword>
<gene>
    <name evidence="2" type="ORF">HYPSUDRAFT_62110</name>
</gene>
<evidence type="ECO:0000256" key="1">
    <source>
        <dbReference type="SAM" id="Phobius"/>
    </source>
</evidence>
<keyword evidence="1" id="KW-1133">Transmembrane helix</keyword>
<dbReference type="EMBL" id="KN817521">
    <property type="protein sequence ID" value="KJA28471.1"/>
    <property type="molecule type" value="Genomic_DNA"/>
</dbReference>
<organism evidence="2 3">
    <name type="scientific">Hypholoma sublateritium (strain FD-334 SS-4)</name>
    <dbReference type="NCBI Taxonomy" id="945553"/>
    <lineage>
        <taxon>Eukaryota</taxon>
        <taxon>Fungi</taxon>
        <taxon>Dikarya</taxon>
        <taxon>Basidiomycota</taxon>
        <taxon>Agaricomycotina</taxon>
        <taxon>Agaricomycetes</taxon>
        <taxon>Agaricomycetidae</taxon>
        <taxon>Agaricales</taxon>
        <taxon>Agaricineae</taxon>
        <taxon>Strophariaceae</taxon>
        <taxon>Hypholoma</taxon>
    </lineage>
</organism>
<protein>
    <submittedName>
        <fullName evidence="2">Uncharacterized protein</fullName>
    </submittedName>
</protein>
<reference evidence="3" key="1">
    <citation type="submission" date="2014-04" db="EMBL/GenBank/DDBJ databases">
        <title>Evolutionary Origins and Diversification of the Mycorrhizal Mutualists.</title>
        <authorList>
            <consortium name="DOE Joint Genome Institute"/>
            <consortium name="Mycorrhizal Genomics Consortium"/>
            <person name="Kohler A."/>
            <person name="Kuo A."/>
            <person name="Nagy L.G."/>
            <person name="Floudas D."/>
            <person name="Copeland A."/>
            <person name="Barry K.W."/>
            <person name="Cichocki N."/>
            <person name="Veneault-Fourrey C."/>
            <person name="LaButti K."/>
            <person name="Lindquist E.A."/>
            <person name="Lipzen A."/>
            <person name="Lundell T."/>
            <person name="Morin E."/>
            <person name="Murat C."/>
            <person name="Riley R."/>
            <person name="Ohm R."/>
            <person name="Sun H."/>
            <person name="Tunlid A."/>
            <person name="Henrissat B."/>
            <person name="Grigoriev I.V."/>
            <person name="Hibbett D.S."/>
            <person name="Martin F."/>
        </authorList>
    </citation>
    <scope>NUCLEOTIDE SEQUENCE [LARGE SCALE GENOMIC DNA]</scope>
    <source>
        <strain evidence="3">FD-334 SS-4</strain>
    </source>
</reference>
<sequence length="204" mass="22940">MVSLGVGVVGSLSQLVVEFEGSMVVVATWVVIGIGMGFGDLSGIKTLSQRPGHVRFKFRGILTVSGIQQIKQSISTTYPALRQYHRYGRLNNLPSMFRQEATKWTIPALVRPLLRSFASSQNTSHAIHRMQSIAVNTNSCYDLNLYNGLLRLPDNSTIYKRTLFLFFPGWTAFSTLGLALILSGICAFIFYHWPQQRMQQYKNT</sequence>
<dbReference type="Proteomes" id="UP000054270">
    <property type="component" value="Unassembled WGS sequence"/>
</dbReference>
<proteinExistence type="predicted"/>
<feature type="transmembrane region" description="Helical" evidence="1">
    <location>
        <begin position="163"/>
        <end position="193"/>
    </location>
</feature>
<keyword evidence="3" id="KW-1185">Reference proteome</keyword>
<evidence type="ECO:0000313" key="3">
    <source>
        <dbReference type="Proteomes" id="UP000054270"/>
    </source>
</evidence>
<keyword evidence="1" id="KW-0812">Transmembrane</keyword>
<dbReference type="AlphaFoldDB" id="A0A0D2PJ42"/>